<dbReference type="Proteomes" id="UP000263486">
    <property type="component" value="Unassembled WGS sequence"/>
</dbReference>
<name>A0ABX9KKA8_9FUSO</name>
<feature type="transmembrane region" description="Helical" evidence="1">
    <location>
        <begin position="61"/>
        <end position="77"/>
    </location>
</feature>
<feature type="transmembrane region" description="Helical" evidence="1">
    <location>
        <begin position="143"/>
        <end position="162"/>
    </location>
</feature>
<keyword evidence="1" id="KW-1133">Transmembrane helix</keyword>
<feature type="transmembrane region" description="Helical" evidence="1">
    <location>
        <begin position="232"/>
        <end position="257"/>
    </location>
</feature>
<reference evidence="2 3" key="1">
    <citation type="submission" date="2018-08" db="EMBL/GenBank/DDBJ databases">
        <title>Draft genome sequence of Psychrilyobacter sp. strain SD5 isolated from Black Sea water.</title>
        <authorList>
            <person name="Yadav S."/>
            <person name="Villanueva L."/>
            <person name="Damste J.S.S."/>
        </authorList>
    </citation>
    <scope>NUCLEOTIDE SEQUENCE [LARGE SCALE GENOMIC DNA]</scope>
    <source>
        <strain evidence="2 3">SD5</strain>
    </source>
</reference>
<gene>
    <name evidence="2" type="ORF">DYH56_01405</name>
</gene>
<keyword evidence="1" id="KW-0472">Membrane</keyword>
<feature type="transmembrane region" description="Helical" evidence="1">
    <location>
        <begin position="174"/>
        <end position="190"/>
    </location>
</feature>
<feature type="transmembrane region" description="Helical" evidence="1">
    <location>
        <begin position="89"/>
        <end position="107"/>
    </location>
</feature>
<feature type="transmembrane region" description="Helical" evidence="1">
    <location>
        <begin position="202"/>
        <end position="220"/>
    </location>
</feature>
<keyword evidence="3" id="KW-1185">Reference proteome</keyword>
<evidence type="ECO:0000313" key="2">
    <source>
        <dbReference type="EMBL" id="REI42835.1"/>
    </source>
</evidence>
<protein>
    <submittedName>
        <fullName evidence="2">Uncharacterized protein</fullName>
    </submittedName>
</protein>
<evidence type="ECO:0000256" key="1">
    <source>
        <dbReference type="SAM" id="Phobius"/>
    </source>
</evidence>
<proteinExistence type="predicted"/>
<feature type="transmembrane region" description="Helical" evidence="1">
    <location>
        <begin position="6"/>
        <end position="28"/>
    </location>
</feature>
<organism evidence="2 3">
    <name type="scientific">Psychrilyobacter piezotolerans</name>
    <dbReference type="NCBI Taxonomy" id="2293438"/>
    <lineage>
        <taxon>Bacteria</taxon>
        <taxon>Fusobacteriati</taxon>
        <taxon>Fusobacteriota</taxon>
        <taxon>Fusobacteriia</taxon>
        <taxon>Fusobacteriales</taxon>
        <taxon>Fusobacteriaceae</taxon>
        <taxon>Psychrilyobacter</taxon>
    </lineage>
</organism>
<dbReference type="EMBL" id="QUAJ01000002">
    <property type="protein sequence ID" value="REI42835.1"/>
    <property type="molecule type" value="Genomic_DNA"/>
</dbReference>
<dbReference type="RefSeq" id="WP_114641067.1">
    <property type="nucleotide sequence ID" value="NZ_JAACIO010000002.1"/>
</dbReference>
<sequence length="264" mass="30937">MIKVTINIILLFLASSLIPLGSFILPAYKIKKMPKLNSKDRLLANLISGGVIYFIDDKLFFVYVGFFLLLEGAYYIFEMTSIEIFDRIFISTTITTAAGYLLMKAFIGTPDNLMTIMDTMYREYLILDQSVITTMMGYVKEHLLFIMFTYSLVINYFTYFILKGKTYRKWNISYLWILVYIVTFFIDKTLKIDNFYVKNLYSITTLIYVIYGIKVLYSMFREKIKWRVYGKSLAIVTACFFPIGIFILGAMNSFGIIRINKRRK</sequence>
<comment type="caution">
    <text evidence="2">The sequence shown here is derived from an EMBL/GenBank/DDBJ whole genome shotgun (WGS) entry which is preliminary data.</text>
</comment>
<evidence type="ECO:0000313" key="3">
    <source>
        <dbReference type="Proteomes" id="UP000263486"/>
    </source>
</evidence>
<keyword evidence="1" id="KW-0812">Transmembrane</keyword>
<accession>A0ABX9KKA8</accession>